<feature type="domain" description="ResB-like" evidence="7">
    <location>
        <begin position="93"/>
        <end position="417"/>
    </location>
</feature>
<evidence type="ECO:0000256" key="6">
    <source>
        <dbReference type="SAM" id="Phobius"/>
    </source>
</evidence>
<dbReference type="EMBL" id="VJVV01000009">
    <property type="protein sequence ID" value="TRO79787.1"/>
    <property type="molecule type" value="Genomic_DNA"/>
</dbReference>
<dbReference type="GO" id="GO:0017004">
    <property type="term" value="P:cytochrome complex assembly"/>
    <property type="evidence" value="ECO:0007669"/>
    <property type="project" value="UniProtKB-KW"/>
</dbReference>
<keyword evidence="3" id="KW-0201">Cytochrome c-type biogenesis</keyword>
<evidence type="ECO:0000256" key="3">
    <source>
        <dbReference type="ARBA" id="ARBA00022748"/>
    </source>
</evidence>
<feature type="transmembrane region" description="Helical" evidence="6">
    <location>
        <begin position="89"/>
        <end position="113"/>
    </location>
</feature>
<comment type="caution">
    <text evidence="8">The sequence shown here is derived from an EMBL/GenBank/DDBJ whole genome shotgun (WGS) entry which is preliminary data.</text>
</comment>
<reference evidence="8 9" key="1">
    <citation type="submission" date="2019-07" db="EMBL/GenBank/DDBJ databases">
        <title>Insights of Desulfuromonas acetexigens electromicrobiology.</title>
        <authorList>
            <person name="Katuri K."/>
            <person name="Sapireddy V."/>
            <person name="Shaw D.R."/>
            <person name="Saikaly P."/>
        </authorList>
    </citation>
    <scope>NUCLEOTIDE SEQUENCE [LARGE SCALE GENOMIC DNA]</scope>
    <source>
        <strain evidence="8 9">2873</strain>
    </source>
</reference>
<evidence type="ECO:0000313" key="8">
    <source>
        <dbReference type="EMBL" id="TRO79787.1"/>
    </source>
</evidence>
<evidence type="ECO:0000259" key="7">
    <source>
        <dbReference type="Pfam" id="PF05140"/>
    </source>
</evidence>
<feature type="transmembrane region" description="Helical" evidence="6">
    <location>
        <begin position="461"/>
        <end position="480"/>
    </location>
</feature>
<name>A0A550J972_9BACT</name>
<evidence type="ECO:0000256" key="4">
    <source>
        <dbReference type="ARBA" id="ARBA00022989"/>
    </source>
</evidence>
<gene>
    <name evidence="8" type="ORF">FL622_12835</name>
</gene>
<evidence type="ECO:0000256" key="5">
    <source>
        <dbReference type="ARBA" id="ARBA00023136"/>
    </source>
</evidence>
<dbReference type="OrthoDB" id="9770923at2"/>
<evidence type="ECO:0000256" key="1">
    <source>
        <dbReference type="ARBA" id="ARBA00004141"/>
    </source>
</evidence>
<organism evidence="8 9">
    <name type="scientific">Trichloromonas acetexigens</name>
    <dbReference type="NCBI Taxonomy" id="38815"/>
    <lineage>
        <taxon>Bacteria</taxon>
        <taxon>Pseudomonadati</taxon>
        <taxon>Thermodesulfobacteriota</taxon>
        <taxon>Desulfuromonadia</taxon>
        <taxon>Desulfuromonadales</taxon>
        <taxon>Trichloromonadaceae</taxon>
        <taxon>Trichloromonas</taxon>
    </lineage>
</organism>
<evidence type="ECO:0000256" key="2">
    <source>
        <dbReference type="ARBA" id="ARBA00022692"/>
    </source>
</evidence>
<feature type="transmembrane region" description="Helical" evidence="6">
    <location>
        <begin position="146"/>
        <end position="164"/>
    </location>
</feature>
<dbReference type="PANTHER" id="PTHR31566">
    <property type="entry name" value="CYTOCHROME C BIOGENESIS PROTEIN CCS1, CHLOROPLASTIC"/>
    <property type="match status" value="1"/>
</dbReference>
<dbReference type="Proteomes" id="UP000317155">
    <property type="component" value="Unassembled WGS sequence"/>
</dbReference>
<dbReference type="AlphaFoldDB" id="A0A550J972"/>
<sequence>MFAEGFSRAWFSGISLDSSRTPVLVFSERTVPRRCGAEQSVRRLSAGAGLPVAPFVCFPGSPRGRRRLLSREYIILPAKKNPIDALWDFFCSLKLTIVTLILLAATSIIGTVIQQNRSPEEYLQRYSESTYRLLDSLQFFDMYHSWWFLALLGIFSLNLIACSLKRFPLVWKAVTQPRLTADNSLFQTFANTEEQLVKGKSVGEVGEKISAFLRQHFAAPILTEQDGVLHFFAQKMPYARFGVYITHLSILIIFVGAIIGNLWGYKAYVNIVEGTSESRVWPRGSNAPIDLGFTVRCDEFSVSFYEGSNRPKEFKSLLTVIDGGQVIEERRPVIVNDPLTYKGITFYQSSYGPTGDAQIRLQATALAGGETVDLNVRQGQRVDLPGGGTLRVLSVSQSYQNFGPGAQLEVVDGDGKRSTYLVLKNFPGFDSRRDAAYRFVLGDFKQRYYTGLQVAKDPGVWVVWLGCFLMVVGSMVAFFMSHRRIWVRVETVGDQVGVKIGGSAHRNQPGFELFFDEFKKNLKSEIAS</sequence>
<dbReference type="InterPro" id="IPR023494">
    <property type="entry name" value="Cyt_c_bgen_Ccs1/CcsB/ResB"/>
</dbReference>
<feature type="transmembrane region" description="Helical" evidence="6">
    <location>
        <begin position="241"/>
        <end position="263"/>
    </location>
</feature>
<accession>A0A550J972</accession>
<comment type="subcellular location">
    <subcellularLocation>
        <location evidence="1">Membrane</location>
        <topology evidence="1">Multi-pass membrane protein</topology>
    </subcellularLocation>
</comment>
<protein>
    <submittedName>
        <fullName evidence="8">Cytochrome c biogenesis protein ResB</fullName>
    </submittedName>
</protein>
<feature type="domain" description="ResB-like" evidence="7">
    <location>
        <begin position="429"/>
        <end position="514"/>
    </location>
</feature>
<dbReference type="InterPro" id="IPR007816">
    <property type="entry name" value="ResB-like_domain"/>
</dbReference>
<keyword evidence="2 6" id="KW-0812">Transmembrane</keyword>
<keyword evidence="5 6" id="KW-0472">Membrane</keyword>
<proteinExistence type="predicted"/>
<keyword evidence="4 6" id="KW-1133">Transmembrane helix</keyword>
<dbReference type="PANTHER" id="PTHR31566:SF0">
    <property type="entry name" value="CYTOCHROME C BIOGENESIS PROTEIN CCS1, CHLOROPLASTIC"/>
    <property type="match status" value="1"/>
</dbReference>
<evidence type="ECO:0000313" key="9">
    <source>
        <dbReference type="Proteomes" id="UP000317155"/>
    </source>
</evidence>
<dbReference type="Pfam" id="PF05140">
    <property type="entry name" value="ResB"/>
    <property type="match status" value="2"/>
</dbReference>
<keyword evidence="9" id="KW-1185">Reference proteome</keyword>
<dbReference type="GO" id="GO:0016020">
    <property type="term" value="C:membrane"/>
    <property type="evidence" value="ECO:0007669"/>
    <property type="project" value="UniProtKB-SubCell"/>
</dbReference>